<accession>A0A6A6HYV8</accession>
<dbReference type="Gene3D" id="1.10.510.10">
    <property type="entry name" value="Transferase(Phosphotransferase) domain 1"/>
    <property type="match status" value="1"/>
</dbReference>
<dbReference type="AlphaFoldDB" id="A0A6A6HYV8"/>
<dbReference type="GeneID" id="54587342"/>
<dbReference type="SUPFAM" id="SSF56112">
    <property type="entry name" value="Protein kinase-like (PK-like)"/>
    <property type="match status" value="1"/>
</dbReference>
<organism evidence="2 3">
    <name type="scientific">Trematosphaeria pertusa</name>
    <dbReference type="NCBI Taxonomy" id="390896"/>
    <lineage>
        <taxon>Eukaryota</taxon>
        <taxon>Fungi</taxon>
        <taxon>Dikarya</taxon>
        <taxon>Ascomycota</taxon>
        <taxon>Pezizomycotina</taxon>
        <taxon>Dothideomycetes</taxon>
        <taxon>Pleosporomycetidae</taxon>
        <taxon>Pleosporales</taxon>
        <taxon>Massarineae</taxon>
        <taxon>Trematosphaeriaceae</taxon>
        <taxon>Trematosphaeria</taxon>
    </lineage>
</organism>
<evidence type="ECO:0000259" key="1">
    <source>
        <dbReference type="PROSITE" id="PS50011"/>
    </source>
</evidence>
<dbReference type="Pfam" id="PF07714">
    <property type="entry name" value="PK_Tyr_Ser-Thr"/>
    <property type="match status" value="1"/>
</dbReference>
<keyword evidence="3" id="KW-1185">Reference proteome</keyword>
<feature type="domain" description="Protein kinase" evidence="1">
    <location>
        <begin position="14"/>
        <end position="186"/>
    </location>
</feature>
<evidence type="ECO:0000313" key="3">
    <source>
        <dbReference type="Proteomes" id="UP000800094"/>
    </source>
</evidence>
<reference evidence="2" key="1">
    <citation type="journal article" date="2020" name="Stud. Mycol.">
        <title>101 Dothideomycetes genomes: a test case for predicting lifestyles and emergence of pathogens.</title>
        <authorList>
            <person name="Haridas S."/>
            <person name="Albert R."/>
            <person name="Binder M."/>
            <person name="Bloem J."/>
            <person name="Labutti K."/>
            <person name="Salamov A."/>
            <person name="Andreopoulos B."/>
            <person name="Baker S."/>
            <person name="Barry K."/>
            <person name="Bills G."/>
            <person name="Bluhm B."/>
            <person name="Cannon C."/>
            <person name="Castanera R."/>
            <person name="Culley D."/>
            <person name="Daum C."/>
            <person name="Ezra D."/>
            <person name="Gonzalez J."/>
            <person name="Henrissat B."/>
            <person name="Kuo A."/>
            <person name="Liang C."/>
            <person name="Lipzen A."/>
            <person name="Lutzoni F."/>
            <person name="Magnuson J."/>
            <person name="Mondo S."/>
            <person name="Nolan M."/>
            <person name="Ohm R."/>
            <person name="Pangilinan J."/>
            <person name="Park H.-J."/>
            <person name="Ramirez L."/>
            <person name="Alfaro M."/>
            <person name="Sun H."/>
            <person name="Tritt A."/>
            <person name="Yoshinaga Y."/>
            <person name="Zwiers L.-H."/>
            <person name="Turgeon B."/>
            <person name="Goodwin S."/>
            <person name="Spatafora J."/>
            <person name="Crous P."/>
            <person name="Grigoriev I."/>
        </authorList>
    </citation>
    <scope>NUCLEOTIDE SEQUENCE</scope>
    <source>
        <strain evidence="2">CBS 122368</strain>
    </source>
</reference>
<dbReference type="Proteomes" id="UP000800094">
    <property type="component" value="Unassembled WGS sequence"/>
</dbReference>
<protein>
    <recommendedName>
        <fullName evidence="1">Protein kinase domain-containing protein</fullName>
    </recommendedName>
</protein>
<proteinExistence type="predicted"/>
<sequence length="186" mass="20037">MTSPTLPSTARGLYTPLYELSSGYRGTVFICRPSTPEHSPQQHPLVALKVLKPTPLKPTAAQSRTATLTALKAAQQQQRSNIPQLLDLSHASAARSAWYTMSLIQGCTLAQFAAAYAQPLPFPLVFHVFAELLAAVRFLHAAGRVHDDLGAGNVMLEWPGGGGEWPGVVLVDVDDLRETSARRPNG</sequence>
<dbReference type="InterPro" id="IPR001245">
    <property type="entry name" value="Ser-Thr/Tyr_kinase_cat_dom"/>
</dbReference>
<dbReference type="PROSITE" id="PS50011">
    <property type="entry name" value="PROTEIN_KINASE_DOM"/>
    <property type="match status" value="1"/>
</dbReference>
<gene>
    <name evidence="2" type="ORF">BU26DRAFT_570483</name>
</gene>
<dbReference type="InterPro" id="IPR000719">
    <property type="entry name" value="Prot_kinase_dom"/>
</dbReference>
<dbReference type="EMBL" id="ML987206">
    <property type="protein sequence ID" value="KAF2243079.1"/>
    <property type="molecule type" value="Genomic_DNA"/>
</dbReference>
<dbReference type="InterPro" id="IPR011009">
    <property type="entry name" value="Kinase-like_dom_sf"/>
</dbReference>
<dbReference type="GO" id="GO:0005524">
    <property type="term" value="F:ATP binding"/>
    <property type="evidence" value="ECO:0007669"/>
    <property type="project" value="InterPro"/>
</dbReference>
<evidence type="ECO:0000313" key="2">
    <source>
        <dbReference type="EMBL" id="KAF2243079.1"/>
    </source>
</evidence>
<dbReference type="GO" id="GO:0004672">
    <property type="term" value="F:protein kinase activity"/>
    <property type="evidence" value="ECO:0007669"/>
    <property type="project" value="InterPro"/>
</dbReference>
<dbReference type="RefSeq" id="XP_033678083.1">
    <property type="nucleotide sequence ID" value="XM_033834012.1"/>
</dbReference>
<name>A0A6A6HYV8_9PLEO</name>
<feature type="non-terminal residue" evidence="2">
    <location>
        <position position="186"/>
    </location>
</feature>